<reference evidence="1 2" key="1">
    <citation type="submission" date="2019-02" db="EMBL/GenBank/DDBJ databases">
        <authorList>
            <person name="Fomenkov A."/>
            <person name="Dubinina G."/>
            <person name="Grabovich M."/>
            <person name="Vincze T."/>
            <person name="Roberts R.J."/>
        </authorList>
    </citation>
    <scope>NUCLEOTIDE SEQUENCE [LARGE SCALE GENOMIC DNA]</scope>
    <source>
        <strain evidence="1 2">P</strain>
    </source>
</reference>
<dbReference type="EMBL" id="CP035807">
    <property type="protein sequence ID" value="QEN05599.1"/>
    <property type="molecule type" value="Genomic_DNA"/>
</dbReference>
<dbReference type="Proteomes" id="UP000323824">
    <property type="component" value="Chromosome"/>
</dbReference>
<dbReference type="OrthoDB" id="9776767at2"/>
<protein>
    <submittedName>
        <fullName evidence="1">Uncharacterized protein</fullName>
    </submittedName>
</protein>
<keyword evidence="2" id="KW-1185">Reference proteome</keyword>
<accession>A0A5C1QF09</accession>
<dbReference type="KEGG" id="sper:EW093_13040"/>
<dbReference type="InterPro" id="IPR036890">
    <property type="entry name" value="HATPase_C_sf"/>
</dbReference>
<reference evidence="1 2" key="2">
    <citation type="submission" date="2019-09" db="EMBL/GenBank/DDBJ databases">
        <title>Complete Genome Sequence and Methylome Analysis of free living Spirochaetas.</title>
        <authorList>
            <person name="Leshcheva N."/>
            <person name="Mikheeva N."/>
        </authorList>
    </citation>
    <scope>NUCLEOTIDE SEQUENCE [LARGE SCALE GENOMIC DNA]</scope>
    <source>
        <strain evidence="1 2">P</strain>
    </source>
</reference>
<sequence>MYWSKYKVLRDFIQNFYDSVPNHEFHQRFNFNLEDDKLVMSIKNIGFNYEWLMHIGASTKRESEKKHAGYFGEGFKIASLCA</sequence>
<organism evidence="1 2">
    <name type="scientific">Thiospirochaeta perfilievii</name>
    <dbReference type="NCBI Taxonomy" id="252967"/>
    <lineage>
        <taxon>Bacteria</taxon>
        <taxon>Pseudomonadati</taxon>
        <taxon>Spirochaetota</taxon>
        <taxon>Spirochaetia</taxon>
        <taxon>Spirochaetales</taxon>
        <taxon>Spirochaetaceae</taxon>
        <taxon>Thiospirochaeta</taxon>
    </lineage>
</organism>
<proteinExistence type="predicted"/>
<name>A0A5C1QF09_9SPIO</name>
<dbReference type="AlphaFoldDB" id="A0A5C1QF09"/>
<evidence type="ECO:0000313" key="1">
    <source>
        <dbReference type="EMBL" id="QEN05599.1"/>
    </source>
</evidence>
<dbReference type="RefSeq" id="WP_149568835.1">
    <property type="nucleotide sequence ID" value="NZ_CP035807.1"/>
</dbReference>
<evidence type="ECO:0000313" key="2">
    <source>
        <dbReference type="Proteomes" id="UP000323824"/>
    </source>
</evidence>
<gene>
    <name evidence="1" type="ORF">EW093_13040</name>
</gene>
<dbReference type="SUPFAM" id="SSF55874">
    <property type="entry name" value="ATPase domain of HSP90 chaperone/DNA topoisomerase II/histidine kinase"/>
    <property type="match status" value="1"/>
</dbReference>